<name>A0AAV4JK96_9GAST</name>
<proteinExistence type="predicted"/>
<keyword evidence="3" id="KW-1185">Reference proteome</keyword>
<accession>A0AAV4JK96</accession>
<feature type="region of interest" description="Disordered" evidence="1">
    <location>
        <begin position="1"/>
        <end position="76"/>
    </location>
</feature>
<sequence>MINNRNPTSGRRKKIADTAVDDGGGGGMPGRQPQEEEQRPTQNLSAASEAVDWSGTVANSCGCGYSDHQKPTKSVE</sequence>
<gene>
    <name evidence="2" type="ORF">ElyMa_006970100</name>
</gene>
<evidence type="ECO:0000256" key="1">
    <source>
        <dbReference type="SAM" id="MobiDB-lite"/>
    </source>
</evidence>
<evidence type="ECO:0000313" key="3">
    <source>
        <dbReference type="Proteomes" id="UP000762676"/>
    </source>
</evidence>
<dbReference type="EMBL" id="BMAT01013924">
    <property type="protein sequence ID" value="GFS23149.1"/>
    <property type="molecule type" value="Genomic_DNA"/>
</dbReference>
<organism evidence="2 3">
    <name type="scientific">Elysia marginata</name>
    <dbReference type="NCBI Taxonomy" id="1093978"/>
    <lineage>
        <taxon>Eukaryota</taxon>
        <taxon>Metazoa</taxon>
        <taxon>Spiralia</taxon>
        <taxon>Lophotrochozoa</taxon>
        <taxon>Mollusca</taxon>
        <taxon>Gastropoda</taxon>
        <taxon>Heterobranchia</taxon>
        <taxon>Euthyneura</taxon>
        <taxon>Panpulmonata</taxon>
        <taxon>Sacoglossa</taxon>
        <taxon>Placobranchoidea</taxon>
        <taxon>Plakobranchidae</taxon>
        <taxon>Elysia</taxon>
    </lineage>
</organism>
<dbReference type="AlphaFoldDB" id="A0AAV4JK96"/>
<protein>
    <submittedName>
        <fullName evidence="2">Uncharacterized protein</fullName>
    </submittedName>
</protein>
<dbReference type="Proteomes" id="UP000762676">
    <property type="component" value="Unassembled WGS sequence"/>
</dbReference>
<evidence type="ECO:0000313" key="2">
    <source>
        <dbReference type="EMBL" id="GFS23149.1"/>
    </source>
</evidence>
<comment type="caution">
    <text evidence="2">The sequence shown here is derived from an EMBL/GenBank/DDBJ whole genome shotgun (WGS) entry which is preliminary data.</text>
</comment>
<feature type="compositionally biased region" description="Basic and acidic residues" evidence="1">
    <location>
        <begin position="67"/>
        <end position="76"/>
    </location>
</feature>
<reference evidence="2 3" key="1">
    <citation type="journal article" date="2021" name="Elife">
        <title>Chloroplast acquisition without the gene transfer in kleptoplastic sea slugs, Plakobranchus ocellatus.</title>
        <authorList>
            <person name="Maeda T."/>
            <person name="Takahashi S."/>
            <person name="Yoshida T."/>
            <person name="Shimamura S."/>
            <person name="Takaki Y."/>
            <person name="Nagai Y."/>
            <person name="Toyoda A."/>
            <person name="Suzuki Y."/>
            <person name="Arimoto A."/>
            <person name="Ishii H."/>
            <person name="Satoh N."/>
            <person name="Nishiyama T."/>
            <person name="Hasebe M."/>
            <person name="Maruyama T."/>
            <person name="Minagawa J."/>
            <person name="Obokata J."/>
            <person name="Shigenobu S."/>
        </authorList>
    </citation>
    <scope>NUCLEOTIDE SEQUENCE [LARGE SCALE GENOMIC DNA]</scope>
</reference>